<evidence type="ECO:0000313" key="1">
    <source>
        <dbReference type="EMBL" id="KAK3801384.1"/>
    </source>
</evidence>
<name>A0AAE1B7S9_9GAST</name>
<accession>A0AAE1B7S9</accession>
<dbReference type="AlphaFoldDB" id="A0AAE1B7S9"/>
<reference evidence="1" key="1">
    <citation type="journal article" date="2023" name="G3 (Bethesda)">
        <title>A reference genome for the long-term kleptoplast-retaining sea slug Elysia crispata morphotype clarki.</title>
        <authorList>
            <person name="Eastman K.E."/>
            <person name="Pendleton A.L."/>
            <person name="Shaikh M.A."/>
            <person name="Suttiyut T."/>
            <person name="Ogas R."/>
            <person name="Tomko P."/>
            <person name="Gavelis G."/>
            <person name="Widhalm J.R."/>
            <person name="Wisecaver J.H."/>
        </authorList>
    </citation>
    <scope>NUCLEOTIDE SEQUENCE</scope>
    <source>
        <strain evidence="1">ECLA1</strain>
    </source>
</reference>
<gene>
    <name evidence="1" type="ORF">RRG08_059086</name>
</gene>
<dbReference type="Proteomes" id="UP001283361">
    <property type="component" value="Unassembled WGS sequence"/>
</dbReference>
<protein>
    <submittedName>
        <fullName evidence="1">Uncharacterized protein</fullName>
    </submittedName>
</protein>
<evidence type="ECO:0000313" key="2">
    <source>
        <dbReference type="Proteomes" id="UP001283361"/>
    </source>
</evidence>
<organism evidence="1 2">
    <name type="scientific">Elysia crispata</name>
    <name type="common">lettuce slug</name>
    <dbReference type="NCBI Taxonomy" id="231223"/>
    <lineage>
        <taxon>Eukaryota</taxon>
        <taxon>Metazoa</taxon>
        <taxon>Spiralia</taxon>
        <taxon>Lophotrochozoa</taxon>
        <taxon>Mollusca</taxon>
        <taxon>Gastropoda</taxon>
        <taxon>Heterobranchia</taxon>
        <taxon>Euthyneura</taxon>
        <taxon>Panpulmonata</taxon>
        <taxon>Sacoglossa</taxon>
        <taxon>Placobranchoidea</taxon>
        <taxon>Plakobranchidae</taxon>
        <taxon>Elysia</taxon>
    </lineage>
</organism>
<keyword evidence="2" id="KW-1185">Reference proteome</keyword>
<dbReference type="EMBL" id="JAWDGP010000325">
    <property type="protein sequence ID" value="KAK3801384.1"/>
    <property type="molecule type" value="Genomic_DNA"/>
</dbReference>
<proteinExistence type="predicted"/>
<sequence length="306" mass="34506">MLLIVEQNYVFQQGPCREQIVPYLRASTTQDMHSELFHYCFCYHSKITLNSANSLVQSCFILGALRASSLPKALDNTSKMADILKFNIMAVIMAFTLVAATPVERERRFLVDSIIAGATVLKDGITNSIFRVFGLKFRVKDKSQTLAAADAIRGYGHTIHNMGNWYTKAAEGYRRSMYHQDAYRHLNEWETAANLLTNLGDEMSQSEKYLIHSTTWIRLSITAPSMDASKADQFKDVLDTMHRVLERLEDLTPKAKVALNRLRDVTVASVTDDIDKTLNKVAKTHDILARARDKYDSLVKAVGFSG</sequence>
<comment type="caution">
    <text evidence="1">The sequence shown here is derived from an EMBL/GenBank/DDBJ whole genome shotgun (WGS) entry which is preliminary data.</text>
</comment>